<feature type="transmembrane region" description="Helical" evidence="10">
    <location>
        <begin position="425"/>
        <end position="442"/>
    </location>
</feature>
<dbReference type="GO" id="GO:0015123">
    <property type="term" value="F:acetate transmembrane transporter activity"/>
    <property type="evidence" value="ECO:0007669"/>
    <property type="project" value="TreeGrafter"/>
</dbReference>
<evidence type="ECO:0000256" key="2">
    <source>
        <dbReference type="ARBA" id="ARBA00006434"/>
    </source>
</evidence>
<evidence type="ECO:0000256" key="3">
    <source>
        <dbReference type="ARBA" id="ARBA00022448"/>
    </source>
</evidence>
<evidence type="ECO:0000256" key="7">
    <source>
        <dbReference type="ARBA" id="ARBA00022989"/>
    </source>
</evidence>
<keyword evidence="3" id="KW-0813">Transport</keyword>
<comment type="similarity">
    <text evidence="2 9">Belongs to the sodium:solute symporter (SSF) (TC 2.A.21) family.</text>
</comment>
<comment type="subcellular location">
    <subcellularLocation>
        <location evidence="1">Cell membrane</location>
        <topology evidence="1">Multi-pass membrane protein</topology>
    </subcellularLocation>
</comment>
<evidence type="ECO:0000256" key="4">
    <source>
        <dbReference type="ARBA" id="ARBA00022475"/>
    </source>
</evidence>
<sequence>MNVDPWILAFAAVTVFGTIWMGFRAAGSSKTASDFFVAGRSVSVGWNSAAISGEYLSAASFMGIAGMVMSSGYDALWYPVCYACGYLFLLLFIAGPLRRFGAYTIPDFAEGRFDSPLFRRIAVCFVLFIGFFYTMPQMKGAGVTLSYIFPGLPYWVGVAVVGAVITLNVALGGMKGITLVQAVQYWAKMFAISVPAFVLMAVYGSYGGNLKANHTTIESPAPMVAEAVPGVTGATGTIEREPLPEKAPADEKWISPFGSLTTKAATMAGLSGQDAKPYSLLYTYSLIIALVCGTAGLPHILVRFYTNPDGVAAKRTTMWVMILIGVFYVFPPFFGVLGRNLLPELYGNIGAKGTDKIVLELPRILNERFGILGSILSGITCAGAFAAFMSTFSGLLVSITGALAHDVYGRILKPDSTAEQRLRMFKILAVVSGATAILLGFTVEKFEINKLVGWAFAIAATSYFPLLFLSTWWRGITMPGAAIGMLLGGLLSLATVVSTMFADQSPWGAGLKAWYASRPLVRTLAEQPAIWGLPLAMVLMVVVSWLTRSRIPADIRLKMLVLHAPESLGLKQEYIREQEEAGH</sequence>
<feature type="transmembrane region" description="Helical" evidence="10">
    <location>
        <begin position="6"/>
        <end position="23"/>
    </location>
</feature>
<keyword evidence="8 10" id="KW-0472">Membrane</keyword>
<protein>
    <submittedName>
        <fullName evidence="11">Cation acetate symporter</fullName>
    </submittedName>
</protein>
<dbReference type="EMBL" id="JAENIJ010000003">
    <property type="protein sequence ID" value="MBK1881335.1"/>
    <property type="molecule type" value="Genomic_DNA"/>
</dbReference>
<dbReference type="GO" id="GO:0015293">
    <property type="term" value="F:symporter activity"/>
    <property type="evidence" value="ECO:0007669"/>
    <property type="project" value="UniProtKB-KW"/>
</dbReference>
<dbReference type="PROSITE" id="PS50283">
    <property type="entry name" value="NA_SOLUT_SYMP_3"/>
    <property type="match status" value="1"/>
</dbReference>
<keyword evidence="7 10" id="KW-1133">Transmembrane helix</keyword>
<evidence type="ECO:0000313" key="11">
    <source>
        <dbReference type="EMBL" id="MBK1881335.1"/>
    </source>
</evidence>
<feature type="transmembrane region" description="Helical" evidence="10">
    <location>
        <begin position="185"/>
        <end position="206"/>
    </location>
</feature>
<name>A0A934S159_9BACT</name>
<evidence type="ECO:0000256" key="1">
    <source>
        <dbReference type="ARBA" id="ARBA00004651"/>
    </source>
</evidence>
<feature type="transmembrane region" description="Helical" evidence="10">
    <location>
        <begin position="529"/>
        <end position="547"/>
    </location>
</feature>
<feature type="transmembrane region" description="Helical" evidence="10">
    <location>
        <begin position="154"/>
        <end position="173"/>
    </location>
</feature>
<feature type="transmembrane region" description="Helical" evidence="10">
    <location>
        <begin position="454"/>
        <end position="473"/>
    </location>
</feature>
<dbReference type="Pfam" id="PF00474">
    <property type="entry name" value="SSF"/>
    <property type="match status" value="1"/>
</dbReference>
<dbReference type="GO" id="GO:0006847">
    <property type="term" value="P:plasma membrane acetate transport"/>
    <property type="evidence" value="ECO:0007669"/>
    <property type="project" value="TreeGrafter"/>
</dbReference>
<dbReference type="GO" id="GO:0005886">
    <property type="term" value="C:plasma membrane"/>
    <property type="evidence" value="ECO:0007669"/>
    <property type="project" value="UniProtKB-SubCell"/>
</dbReference>
<dbReference type="PANTHER" id="PTHR48086:SF6">
    <property type="entry name" value="CATION_ACETATE SYMPORTER ACTP"/>
    <property type="match status" value="1"/>
</dbReference>
<accession>A0A934S159</accession>
<dbReference type="InterPro" id="IPR001734">
    <property type="entry name" value="Na/solute_symporter"/>
</dbReference>
<evidence type="ECO:0000256" key="5">
    <source>
        <dbReference type="ARBA" id="ARBA00022692"/>
    </source>
</evidence>
<dbReference type="AlphaFoldDB" id="A0A934S159"/>
<dbReference type="InterPro" id="IPR038377">
    <property type="entry name" value="Na/Glc_symporter_sf"/>
</dbReference>
<dbReference type="CDD" id="cd11480">
    <property type="entry name" value="SLC5sbd_u4"/>
    <property type="match status" value="1"/>
</dbReference>
<proteinExistence type="inferred from homology"/>
<feature type="transmembrane region" description="Helical" evidence="10">
    <location>
        <begin position="317"/>
        <end position="337"/>
    </location>
</feature>
<organism evidence="11 12">
    <name type="scientific">Luteolibacter pohnpeiensis</name>
    <dbReference type="NCBI Taxonomy" id="454153"/>
    <lineage>
        <taxon>Bacteria</taxon>
        <taxon>Pseudomonadati</taxon>
        <taxon>Verrucomicrobiota</taxon>
        <taxon>Verrucomicrobiia</taxon>
        <taxon>Verrucomicrobiales</taxon>
        <taxon>Verrucomicrobiaceae</taxon>
        <taxon>Luteolibacter</taxon>
    </lineage>
</organism>
<evidence type="ECO:0000256" key="8">
    <source>
        <dbReference type="ARBA" id="ARBA00023136"/>
    </source>
</evidence>
<feature type="transmembrane region" description="Helical" evidence="10">
    <location>
        <begin position="281"/>
        <end position="305"/>
    </location>
</feature>
<keyword evidence="4" id="KW-1003">Cell membrane</keyword>
<feature type="transmembrane region" description="Helical" evidence="10">
    <location>
        <begin position="117"/>
        <end position="134"/>
    </location>
</feature>
<dbReference type="PANTHER" id="PTHR48086">
    <property type="entry name" value="SODIUM/PROLINE SYMPORTER-RELATED"/>
    <property type="match status" value="1"/>
</dbReference>
<feature type="transmembrane region" description="Helical" evidence="10">
    <location>
        <begin position="44"/>
        <end position="69"/>
    </location>
</feature>
<dbReference type="RefSeq" id="WP_200267436.1">
    <property type="nucleotide sequence ID" value="NZ_JAENIJ010000003.1"/>
</dbReference>
<evidence type="ECO:0000313" key="12">
    <source>
        <dbReference type="Proteomes" id="UP000603141"/>
    </source>
</evidence>
<feature type="transmembrane region" description="Helical" evidence="10">
    <location>
        <begin position="480"/>
        <end position="502"/>
    </location>
</feature>
<dbReference type="Proteomes" id="UP000603141">
    <property type="component" value="Unassembled WGS sequence"/>
</dbReference>
<feature type="transmembrane region" description="Helical" evidence="10">
    <location>
        <begin position="371"/>
        <end position="404"/>
    </location>
</feature>
<evidence type="ECO:0000256" key="10">
    <source>
        <dbReference type="SAM" id="Phobius"/>
    </source>
</evidence>
<dbReference type="InterPro" id="IPR050277">
    <property type="entry name" value="Sodium:Solute_Symporter"/>
</dbReference>
<evidence type="ECO:0000256" key="9">
    <source>
        <dbReference type="RuleBase" id="RU362091"/>
    </source>
</evidence>
<gene>
    <name evidence="11" type="ORF">JIN85_02845</name>
</gene>
<keyword evidence="12" id="KW-1185">Reference proteome</keyword>
<keyword evidence="5 10" id="KW-0812">Transmembrane</keyword>
<evidence type="ECO:0000256" key="6">
    <source>
        <dbReference type="ARBA" id="ARBA00022847"/>
    </source>
</evidence>
<comment type="caution">
    <text evidence="11">The sequence shown here is derived from an EMBL/GenBank/DDBJ whole genome shotgun (WGS) entry which is preliminary data.</text>
</comment>
<keyword evidence="6" id="KW-0769">Symport</keyword>
<dbReference type="Gene3D" id="1.20.1730.10">
    <property type="entry name" value="Sodium/glucose cotransporter"/>
    <property type="match status" value="1"/>
</dbReference>
<reference evidence="11" key="1">
    <citation type="submission" date="2021-01" db="EMBL/GenBank/DDBJ databases">
        <title>Modified the classification status of verrucomicrobia.</title>
        <authorList>
            <person name="Feng X."/>
        </authorList>
    </citation>
    <scope>NUCLEOTIDE SEQUENCE</scope>
    <source>
        <strain evidence="11">KCTC 22041</strain>
    </source>
</reference>
<feature type="transmembrane region" description="Helical" evidence="10">
    <location>
        <begin position="75"/>
        <end position="97"/>
    </location>
</feature>